<reference evidence="6" key="2">
    <citation type="submission" date="2020-09" db="EMBL/GenBank/DDBJ databases">
        <authorList>
            <person name="Sun Q."/>
            <person name="Kim S."/>
        </authorList>
    </citation>
    <scope>NUCLEOTIDE SEQUENCE</scope>
    <source>
        <strain evidence="6">KCTC 32296</strain>
    </source>
</reference>
<keyword evidence="2" id="KW-0805">Transcription regulation</keyword>
<dbReference type="EMBL" id="BMZB01000001">
    <property type="protein sequence ID" value="GGZ19649.1"/>
    <property type="molecule type" value="Genomic_DNA"/>
</dbReference>
<accession>A0A918PS71</accession>
<gene>
    <name evidence="6" type="ORF">GCM10011273_00140</name>
</gene>
<evidence type="ECO:0000313" key="6">
    <source>
        <dbReference type="EMBL" id="GGZ19649.1"/>
    </source>
</evidence>
<dbReference type="InterPro" id="IPR047057">
    <property type="entry name" value="MerR_fam"/>
</dbReference>
<proteinExistence type="predicted"/>
<reference evidence="6" key="1">
    <citation type="journal article" date="2014" name="Int. J. Syst. Evol. Microbiol.">
        <title>Complete genome sequence of Corynebacterium casei LMG S-19264T (=DSM 44701T), isolated from a smear-ripened cheese.</title>
        <authorList>
            <consortium name="US DOE Joint Genome Institute (JGI-PGF)"/>
            <person name="Walter F."/>
            <person name="Albersmeier A."/>
            <person name="Kalinowski J."/>
            <person name="Ruckert C."/>
        </authorList>
    </citation>
    <scope>NUCLEOTIDE SEQUENCE</scope>
    <source>
        <strain evidence="6">KCTC 32296</strain>
    </source>
</reference>
<organism evidence="6 7">
    <name type="scientific">Asticcacaulis endophyticus</name>
    <dbReference type="NCBI Taxonomy" id="1395890"/>
    <lineage>
        <taxon>Bacteria</taxon>
        <taxon>Pseudomonadati</taxon>
        <taxon>Pseudomonadota</taxon>
        <taxon>Alphaproteobacteria</taxon>
        <taxon>Caulobacterales</taxon>
        <taxon>Caulobacteraceae</taxon>
        <taxon>Asticcacaulis</taxon>
    </lineage>
</organism>
<keyword evidence="7" id="KW-1185">Reference proteome</keyword>
<dbReference type="GO" id="GO:0003700">
    <property type="term" value="F:DNA-binding transcription factor activity"/>
    <property type="evidence" value="ECO:0007669"/>
    <property type="project" value="InterPro"/>
</dbReference>
<name>A0A918PS71_9CAUL</name>
<dbReference type="InterPro" id="IPR009061">
    <property type="entry name" value="DNA-bd_dom_put_sf"/>
</dbReference>
<dbReference type="AlphaFoldDB" id="A0A918PS71"/>
<keyword evidence="1" id="KW-0678">Repressor</keyword>
<evidence type="ECO:0000256" key="4">
    <source>
        <dbReference type="ARBA" id="ARBA00023163"/>
    </source>
</evidence>
<evidence type="ECO:0000256" key="1">
    <source>
        <dbReference type="ARBA" id="ARBA00022491"/>
    </source>
</evidence>
<keyword evidence="4" id="KW-0804">Transcription</keyword>
<dbReference type="CDD" id="cd00592">
    <property type="entry name" value="HTH_MerR-like"/>
    <property type="match status" value="1"/>
</dbReference>
<dbReference type="Proteomes" id="UP000662572">
    <property type="component" value="Unassembled WGS sequence"/>
</dbReference>
<dbReference type="PROSITE" id="PS50937">
    <property type="entry name" value="HTH_MERR_2"/>
    <property type="match status" value="1"/>
</dbReference>
<dbReference type="Gene3D" id="1.10.1660.10">
    <property type="match status" value="1"/>
</dbReference>
<dbReference type="SMART" id="SM00422">
    <property type="entry name" value="HTH_MERR"/>
    <property type="match status" value="1"/>
</dbReference>
<dbReference type="PANTHER" id="PTHR30204:SF69">
    <property type="entry name" value="MERR-FAMILY TRANSCRIPTIONAL REGULATOR"/>
    <property type="match status" value="1"/>
</dbReference>
<dbReference type="GO" id="GO:0003677">
    <property type="term" value="F:DNA binding"/>
    <property type="evidence" value="ECO:0007669"/>
    <property type="project" value="UniProtKB-KW"/>
</dbReference>
<dbReference type="InterPro" id="IPR000551">
    <property type="entry name" value="MerR-type_HTH_dom"/>
</dbReference>
<dbReference type="Pfam" id="PF13411">
    <property type="entry name" value="MerR_1"/>
    <property type="match status" value="1"/>
</dbReference>
<comment type="caution">
    <text evidence="6">The sequence shown here is derived from an EMBL/GenBank/DDBJ whole genome shotgun (WGS) entry which is preliminary data.</text>
</comment>
<evidence type="ECO:0000256" key="3">
    <source>
        <dbReference type="ARBA" id="ARBA00023125"/>
    </source>
</evidence>
<sequence length="264" mass="29485">MKPPKRHLTLTETARRFGISGKALRLYEEKGLIRPERTRADWRLYGPEQFLRLQQVLALKSFGLPLARISELLSGRQTDLADFLALHEAMLRRQKDDVEQAITLVSSARLKLADQGTLSTDDLIDLTRKTTMTNTPERQAGYAALAAKHLTPEDQSLMTAKGYAGMDKPDTDWNTLIAEANLLMAEDYKPHSSRAMDLARRWMQQVEKATGGNHQLNQKVLALAKDFLSQPNHQSPSSLAMTDYIRKAYGAAIAAGLMPDPQAT</sequence>
<feature type="domain" description="HTH merR-type" evidence="5">
    <location>
        <begin position="7"/>
        <end position="75"/>
    </location>
</feature>
<protein>
    <recommendedName>
        <fullName evidence="5">HTH merR-type domain-containing protein</fullName>
    </recommendedName>
</protein>
<dbReference type="RefSeq" id="WP_189484351.1">
    <property type="nucleotide sequence ID" value="NZ_BMZB01000001.1"/>
</dbReference>
<evidence type="ECO:0000313" key="7">
    <source>
        <dbReference type="Proteomes" id="UP000662572"/>
    </source>
</evidence>
<evidence type="ECO:0000256" key="2">
    <source>
        <dbReference type="ARBA" id="ARBA00023015"/>
    </source>
</evidence>
<keyword evidence="3" id="KW-0238">DNA-binding</keyword>
<dbReference type="SUPFAM" id="SSF46955">
    <property type="entry name" value="Putative DNA-binding domain"/>
    <property type="match status" value="1"/>
</dbReference>
<evidence type="ECO:0000259" key="5">
    <source>
        <dbReference type="PROSITE" id="PS50937"/>
    </source>
</evidence>
<dbReference type="PANTHER" id="PTHR30204">
    <property type="entry name" value="REDOX-CYCLING DRUG-SENSING TRANSCRIPTIONAL ACTIVATOR SOXR"/>
    <property type="match status" value="1"/>
</dbReference>